<accession>A0AA88H609</accession>
<keyword evidence="4" id="KW-1185">Reference proteome</keyword>
<dbReference type="Proteomes" id="UP000816034">
    <property type="component" value="Unassembled WGS sequence"/>
</dbReference>
<keyword evidence="2" id="KW-0472">Membrane</keyword>
<evidence type="ECO:0000313" key="4">
    <source>
        <dbReference type="Proteomes" id="UP000816034"/>
    </source>
</evidence>
<feature type="region of interest" description="Disordered" evidence="1">
    <location>
        <begin position="1"/>
        <end position="37"/>
    </location>
</feature>
<evidence type="ECO:0000313" key="3">
    <source>
        <dbReference type="EMBL" id="KAG2394054.1"/>
    </source>
</evidence>
<evidence type="ECO:0000256" key="2">
    <source>
        <dbReference type="SAM" id="Phobius"/>
    </source>
</evidence>
<organism evidence="3 4">
    <name type="scientific">Naegleria lovaniensis</name>
    <name type="common">Amoeba</name>
    <dbReference type="NCBI Taxonomy" id="51637"/>
    <lineage>
        <taxon>Eukaryota</taxon>
        <taxon>Discoba</taxon>
        <taxon>Heterolobosea</taxon>
        <taxon>Tetramitia</taxon>
        <taxon>Eutetramitia</taxon>
        <taxon>Vahlkampfiidae</taxon>
        <taxon>Naegleria</taxon>
    </lineage>
</organism>
<dbReference type="EMBL" id="PYSW02000001">
    <property type="protein sequence ID" value="KAG2394054.1"/>
    <property type="molecule type" value="Genomic_DNA"/>
</dbReference>
<feature type="transmembrane region" description="Helical" evidence="2">
    <location>
        <begin position="118"/>
        <end position="137"/>
    </location>
</feature>
<evidence type="ECO:0008006" key="5">
    <source>
        <dbReference type="Google" id="ProtNLM"/>
    </source>
</evidence>
<dbReference type="GeneID" id="68096273"/>
<comment type="caution">
    <text evidence="3">The sequence shown here is derived from an EMBL/GenBank/DDBJ whole genome shotgun (WGS) entry which is preliminary data.</text>
</comment>
<name>A0AA88H609_NAELO</name>
<sequence length="154" mass="17272">MSSSTTTTTTTTLMTQPPSSPTTKNNGGTMPDTMTPTLSPKLYGSPLPSTKVVPFATIHSSTEKIGTSSELYLPSLQQRPSRYVQYLQQSVIRFMFALITLFTIACICLGRFTMAQGLLFEFVVCVGMLMMDPYVMMQRRWRREMSHQLPSPKQ</sequence>
<feature type="compositionally biased region" description="Polar residues" evidence="1">
    <location>
        <begin position="24"/>
        <end position="37"/>
    </location>
</feature>
<keyword evidence="2" id="KW-0812">Transmembrane</keyword>
<feature type="compositionally biased region" description="Low complexity" evidence="1">
    <location>
        <begin position="1"/>
        <end position="23"/>
    </location>
</feature>
<feature type="transmembrane region" description="Helical" evidence="2">
    <location>
        <begin position="91"/>
        <end position="112"/>
    </location>
</feature>
<dbReference type="AlphaFoldDB" id="A0AA88H609"/>
<reference evidence="3 4" key="1">
    <citation type="journal article" date="2018" name="BMC Genomics">
        <title>The genome of Naegleria lovaniensis, the basis for a comparative approach to unravel pathogenicity factors of the human pathogenic amoeba N. fowleri.</title>
        <authorList>
            <person name="Liechti N."/>
            <person name="Schurch N."/>
            <person name="Bruggmann R."/>
            <person name="Wittwer M."/>
        </authorList>
    </citation>
    <scope>NUCLEOTIDE SEQUENCE [LARGE SCALE GENOMIC DNA]</scope>
    <source>
        <strain evidence="3 4">ATCC 30569</strain>
    </source>
</reference>
<protein>
    <recommendedName>
        <fullName evidence="5">Transmembrane protein</fullName>
    </recommendedName>
</protein>
<dbReference type="RefSeq" id="XP_044555948.1">
    <property type="nucleotide sequence ID" value="XM_044693388.1"/>
</dbReference>
<keyword evidence="2" id="KW-1133">Transmembrane helix</keyword>
<gene>
    <name evidence="3" type="ORF">C9374_003818</name>
</gene>
<proteinExistence type="predicted"/>
<evidence type="ECO:0000256" key="1">
    <source>
        <dbReference type="SAM" id="MobiDB-lite"/>
    </source>
</evidence>